<dbReference type="Pfam" id="PF01075">
    <property type="entry name" value="Glyco_transf_9"/>
    <property type="match status" value="1"/>
</dbReference>
<evidence type="ECO:0000256" key="2">
    <source>
        <dbReference type="ARBA" id="ARBA00022679"/>
    </source>
</evidence>
<gene>
    <name evidence="3" type="ORF">SAMN05660866_01833</name>
</gene>
<dbReference type="GO" id="GO:0005829">
    <property type="term" value="C:cytosol"/>
    <property type="evidence" value="ECO:0007669"/>
    <property type="project" value="TreeGrafter"/>
</dbReference>
<dbReference type="PANTHER" id="PTHR30160:SF22">
    <property type="entry name" value="LIPOPOLYSACCHARIDE CORE BIOSYNTHESIS PROTEIN"/>
    <property type="match status" value="1"/>
</dbReference>
<dbReference type="CDD" id="cd03789">
    <property type="entry name" value="GT9_LPS_heptosyltransferase"/>
    <property type="match status" value="1"/>
</dbReference>
<keyword evidence="2 3" id="KW-0808">Transferase</keyword>
<dbReference type="Proteomes" id="UP000190339">
    <property type="component" value="Unassembled WGS sequence"/>
</dbReference>
<dbReference type="Gene3D" id="3.40.50.2000">
    <property type="entry name" value="Glycogen Phosphorylase B"/>
    <property type="match status" value="2"/>
</dbReference>
<dbReference type="AlphaFoldDB" id="A0A1T5BVC0"/>
<organism evidence="3 4">
    <name type="scientific">Maribacter arcticus</name>
    <dbReference type="NCBI Taxonomy" id="561365"/>
    <lineage>
        <taxon>Bacteria</taxon>
        <taxon>Pseudomonadati</taxon>
        <taxon>Bacteroidota</taxon>
        <taxon>Flavobacteriia</taxon>
        <taxon>Flavobacteriales</taxon>
        <taxon>Flavobacteriaceae</taxon>
        <taxon>Maribacter</taxon>
    </lineage>
</organism>
<dbReference type="SUPFAM" id="SSF53756">
    <property type="entry name" value="UDP-Glycosyltransferase/glycogen phosphorylase"/>
    <property type="match status" value="1"/>
</dbReference>
<evidence type="ECO:0000313" key="3">
    <source>
        <dbReference type="EMBL" id="SKB51146.1"/>
    </source>
</evidence>
<accession>A0A1T5BVC0</accession>
<sequence>MANNNPVHILVIRLSAMGDVAMTVPVILGICKKYPSVKITVLTKTFMGPIFSDIPNVSVFNADVKGKHKGILGLWKLYKELANLQIHMVADLHHVLRSSILKKFFKLRAIPFIQIDKGRDEKKKLIDPKRVKLEPLKSTFKRYSEVFEKLGYTISVNEMVVLSKKSLPKDFVHLKDNQEQLLVGIAPFAAFKGKMYPLNLMKEVVNELNNTNKYKIILFGGGQQEVEILSTWDNQFNNVFSAAGKLSFSAELSLISNLRLMLAMDSGNAHLAAMFGVPTVTLWGVTHPYAGFSPFGQSKDNALLADRVQYPLIPTSIYGNKFPAGYENVMSTIQPTKVVQKIIEVINNNV</sequence>
<keyword evidence="1" id="KW-0328">Glycosyltransferase</keyword>
<dbReference type="PANTHER" id="PTHR30160">
    <property type="entry name" value="TETRAACYLDISACCHARIDE 4'-KINASE-RELATED"/>
    <property type="match status" value="1"/>
</dbReference>
<dbReference type="EMBL" id="FUYL01000005">
    <property type="protein sequence ID" value="SKB51146.1"/>
    <property type="molecule type" value="Genomic_DNA"/>
</dbReference>
<dbReference type="STRING" id="561365.SAMN05660866_01833"/>
<protein>
    <submittedName>
        <fullName evidence="3">ADP-heptose:LPS heptosyltransferase</fullName>
    </submittedName>
</protein>
<dbReference type="RefSeq" id="WP_317042701.1">
    <property type="nucleotide sequence ID" value="NZ_FUYL01000005.1"/>
</dbReference>
<keyword evidence="4" id="KW-1185">Reference proteome</keyword>
<dbReference type="InterPro" id="IPR002201">
    <property type="entry name" value="Glyco_trans_9"/>
</dbReference>
<dbReference type="GO" id="GO:0009244">
    <property type="term" value="P:lipopolysaccharide core region biosynthetic process"/>
    <property type="evidence" value="ECO:0007669"/>
    <property type="project" value="TreeGrafter"/>
</dbReference>
<evidence type="ECO:0000256" key="1">
    <source>
        <dbReference type="ARBA" id="ARBA00022676"/>
    </source>
</evidence>
<dbReference type="InterPro" id="IPR051199">
    <property type="entry name" value="LPS_LOS_Heptosyltrfase"/>
</dbReference>
<name>A0A1T5BVC0_9FLAO</name>
<evidence type="ECO:0000313" key="4">
    <source>
        <dbReference type="Proteomes" id="UP000190339"/>
    </source>
</evidence>
<reference evidence="4" key="1">
    <citation type="submission" date="2017-02" db="EMBL/GenBank/DDBJ databases">
        <authorList>
            <person name="Varghese N."/>
            <person name="Submissions S."/>
        </authorList>
    </citation>
    <scope>NUCLEOTIDE SEQUENCE [LARGE SCALE GENOMIC DNA]</scope>
    <source>
        <strain evidence="4">DSM 23546</strain>
    </source>
</reference>
<dbReference type="GO" id="GO:0008713">
    <property type="term" value="F:ADP-heptose-lipopolysaccharide heptosyltransferase activity"/>
    <property type="evidence" value="ECO:0007669"/>
    <property type="project" value="TreeGrafter"/>
</dbReference>
<proteinExistence type="predicted"/>